<accession>A0A2P4QE94</accession>
<dbReference type="EMBL" id="AUPC02000055">
    <property type="protein sequence ID" value="POG75944.1"/>
    <property type="molecule type" value="Genomic_DNA"/>
</dbReference>
<keyword evidence="2" id="KW-1185">Reference proteome</keyword>
<reference evidence="1 2" key="2">
    <citation type="journal article" date="2018" name="New Phytol.">
        <title>High intraspecific genome diversity in the model arbuscular mycorrhizal symbiont Rhizophagus irregularis.</title>
        <authorList>
            <person name="Chen E.C.H."/>
            <person name="Morin E."/>
            <person name="Beaudet D."/>
            <person name="Noel J."/>
            <person name="Yildirir G."/>
            <person name="Ndikumana S."/>
            <person name="Charron P."/>
            <person name="St-Onge C."/>
            <person name="Giorgi J."/>
            <person name="Kruger M."/>
            <person name="Marton T."/>
            <person name="Ropars J."/>
            <person name="Grigoriev I.V."/>
            <person name="Hainaut M."/>
            <person name="Henrissat B."/>
            <person name="Roux C."/>
            <person name="Martin F."/>
            <person name="Corradi N."/>
        </authorList>
    </citation>
    <scope>NUCLEOTIDE SEQUENCE [LARGE SCALE GENOMIC DNA]</scope>
    <source>
        <strain evidence="1 2">DAOM 197198</strain>
    </source>
</reference>
<name>A0A2P4QE94_RHIID</name>
<dbReference type="VEuPathDB" id="FungiDB:RhiirFUN_007362"/>
<dbReference type="Proteomes" id="UP000018888">
    <property type="component" value="Unassembled WGS sequence"/>
</dbReference>
<gene>
    <name evidence="1" type="ORF">GLOIN_2v1769556</name>
</gene>
<evidence type="ECO:0000313" key="2">
    <source>
        <dbReference type="Proteomes" id="UP000018888"/>
    </source>
</evidence>
<proteinExistence type="predicted"/>
<comment type="caution">
    <text evidence="1">The sequence shown here is derived from an EMBL/GenBank/DDBJ whole genome shotgun (WGS) entry which is preliminary data.</text>
</comment>
<dbReference type="AlphaFoldDB" id="A0A2P4QE94"/>
<organism evidence="1 2">
    <name type="scientific">Rhizophagus irregularis (strain DAOM 181602 / DAOM 197198 / MUCL 43194)</name>
    <name type="common">Arbuscular mycorrhizal fungus</name>
    <name type="synonym">Glomus intraradices</name>
    <dbReference type="NCBI Taxonomy" id="747089"/>
    <lineage>
        <taxon>Eukaryota</taxon>
        <taxon>Fungi</taxon>
        <taxon>Fungi incertae sedis</taxon>
        <taxon>Mucoromycota</taxon>
        <taxon>Glomeromycotina</taxon>
        <taxon>Glomeromycetes</taxon>
        <taxon>Glomerales</taxon>
        <taxon>Glomeraceae</taxon>
        <taxon>Rhizophagus</taxon>
    </lineage>
</organism>
<reference evidence="1 2" key="1">
    <citation type="journal article" date="2013" name="Proc. Natl. Acad. Sci. U.S.A.">
        <title>Genome of an arbuscular mycorrhizal fungus provides insight into the oldest plant symbiosis.</title>
        <authorList>
            <person name="Tisserant E."/>
            <person name="Malbreil M."/>
            <person name="Kuo A."/>
            <person name="Kohler A."/>
            <person name="Symeonidi A."/>
            <person name="Balestrini R."/>
            <person name="Charron P."/>
            <person name="Duensing N."/>
            <person name="Frei Dit Frey N."/>
            <person name="Gianinazzi-Pearson V."/>
            <person name="Gilbert L.B."/>
            <person name="Handa Y."/>
            <person name="Herr J.R."/>
            <person name="Hijri M."/>
            <person name="Koul R."/>
            <person name="Kawaguchi M."/>
            <person name="Krajinski F."/>
            <person name="Lammers P.J."/>
            <person name="Masclaux F.G."/>
            <person name="Murat C."/>
            <person name="Morin E."/>
            <person name="Ndikumana S."/>
            <person name="Pagni M."/>
            <person name="Petitpierre D."/>
            <person name="Requena N."/>
            <person name="Rosikiewicz P."/>
            <person name="Riley R."/>
            <person name="Saito K."/>
            <person name="San Clemente H."/>
            <person name="Shapiro H."/>
            <person name="van Tuinen D."/>
            <person name="Becard G."/>
            <person name="Bonfante P."/>
            <person name="Paszkowski U."/>
            <person name="Shachar-Hill Y.Y."/>
            <person name="Tuskan G.A."/>
            <person name="Young P.W."/>
            <person name="Sanders I.R."/>
            <person name="Henrissat B."/>
            <person name="Rensing S.A."/>
            <person name="Grigoriev I.V."/>
            <person name="Corradi N."/>
            <person name="Roux C."/>
            <person name="Martin F."/>
        </authorList>
    </citation>
    <scope>NUCLEOTIDE SEQUENCE [LARGE SCALE GENOMIC DNA]</scope>
    <source>
        <strain evidence="1 2">DAOM 197198</strain>
    </source>
</reference>
<protein>
    <submittedName>
        <fullName evidence="1">Uncharacterized protein</fullName>
    </submittedName>
</protein>
<sequence length="190" mass="21796">MPNPISDIETHGITITGQIGNVLLTPHLKMFMNSNSRRSLGDGSQEFCNILVSADEINSPNSTFMMTRLIPIKQNKTMRKMRATLVYSYPFKFDNIDFESDKVKVDNNDPASVIEHVKRLIRTLRPDCELTDLLLKLWDLPKTIPNDPIKLPFKRDATHAMSLILGLGANNVIQDADKHYQIYGQYYFFY</sequence>
<evidence type="ECO:0000313" key="1">
    <source>
        <dbReference type="EMBL" id="POG75944.1"/>
    </source>
</evidence>